<dbReference type="Proteomes" id="UP000019753">
    <property type="component" value="Unassembled WGS sequence"/>
</dbReference>
<evidence type="ECO:0000313" key="2">
    <source>
        <dbReference type="EMBL" id="EYR64476.1"/>
    </source>
</evidence>
<organism evidence="2 3">
    <name type="scientific">Actinotalea ferrariae CF5-4</name>
    <dbReference type="NCBI Taxonomy" id="948458"/>
    <lineage>
        <taxon>Bacteria</taxon>
        <taxon>Bacillati</taxon>
        <taxon>Actinomycetota</taxon>
        <taxon>Actinomycetes</taxon>
        <taxon>Micrococcales</taxon>
        <taxon>Cellulomonadaceae</taxon>
        <taxon>Actinotalea</taxon>
    </lineage>
</organism>
<feature type="transmembrane region" description="Helical" evidence="1">
    <location>
        <begin position="48"/>
        <end position="67"/>
    </location>
</feature>
<gene>
    <name evidence="2" type="ORF">N866_10630</name>
</gene>
<comment type="caution">
    <text evidence="2">The sequence shown here is derived from an EMBL/GenBank/DDBJ whole genome shotgun (WGS) entry which is preliminary data.</text>
</comment>
<proteinExistence type="predicted"/>
<keyword evidence="3" id="KW-1185">Reference proteome</keyword>
<protein>
    <submittedName>
        <fullName evidence="2">Uncharacterized protein</fullName>
    </submittedName>
</protein>
<dbReference type="EMBL" id="AXCW01000031">
    <property type="protein sequence ID" value="EYR64476.1"/>
    <property type="molecule type" value="Genomic_DNA"/>
</dbReference>
<sequence>MDDREHTWTEPATERPAPSGVLTFALCLLLLLGAFALMAFGFDQASGALFTVGLVLACAAFAIPMSARS</sequence>
<evidence type="ECO:0000256" key="1">
    <source>
        <dbReference type="SAM" id="Phobius"/>
    </source>
</evidence>
<keyword evidence="1" id="KW-0812">Transmembrane</keyword>
<reference evidence="2 3" key="1">
    <citation type="submission" date="2014-01" db="EMBL/GenBank/DDBJ databases">
        <title>Actinotalea ferrariae CF5-4.</title>
        <authorList>
            <person name="Chen F."/>
            <person name="Li Y."/>
            <person name="Wang G."/>
        </authorList>
    </citation>
    <scope>NUCLEOTIDE SEQUENCE [LARGE SCALE GENOMIC DNA]</scope>
    <source>
        <strain evidence="2 3">CF5-4</strain>
    </source>
</reference>
<keyword evidence="1" id="KW-0472">Membrane</keyword>
<feature type="transmembrane region" description="Helical" evidence="1">
    <location>
        <begin position="21"/>
        <end position="42"/>
    </location>
</feature>
<name>A0A021VTI8_9CELL</name>
<accession>A0A021VTI8</accession>
<evidence type="ECO:0000313" key="3">
    <source>
        <dbReference type="Proteomes" id="UP000019753"/>
    </source>
</evidence>
<dbReference type="AlphaFoldDB" id="A0A021VTI8"/>
<dbReference type="RefSeq" id="WP_034223284.1">
    <property type="nucleotide sequence ID" value="NZ_AXCW01000031.1"/>
</dbReference>
<keyword evidence="1" id="KW-1133">Transmembrane helix</keyword>